<feature type="compositionally biased region" description="Basic and acidic residues" evidence="1">
    <location>
        <begin position="54"/>
        <end position="71"/>
    </location>
</feature>
<dbReference type="PANTHER" id="PTHR46814:SF1">
    <property type="entry name" value="EGALITARIAN, ISOFORM B"/>
    <property type="match status" value="1"/>
</dbReference>
<dbReference type="OrthoDB" id="6102487at2759"/>
<dbReference type="InterPro" id="IPR012337">
    <property type="entry name" value="RNaseH-like_sf"/>
</dbReference>
<evidence type="ECO:0000256" key="1">
    <source>
        <dbReference type="SAM" id="MobiDB-lite"/>
    </source>
</evidence>
<dbReference type="Proteomes" id="UP000683360">
    <property type="component" value="Unassembled WGS sequence"/>
</dbReference>
<dbReference type="PANTHER" id="PTHR46814">
    <property type="entry name" value="EGALITARIAN, ISOFORM B"/>
    <property type="match status" value="1"/>
</dbReference>
<dbReference type="GO" id="GO:0006139">
    <property type="term" value="P:nucleobase-containing compound metabolic process"/>
    <property type="evidence" value="ECO:0007669"/>
    <property type="project" value="InterPro"/>
</dbReference>
<feature type="domain" description="3'-5' exonuclease" evidence="2">
    <location>
        <begin position="67"/>
        <end position="203"/>
    </location>
</feature>
<reference evidence="3" key="1">
    <citation type="submission" date="2021-03" db="EMBL/GenBank/DDBJ databases">
        <authorList>
            <person name="Bekaert M."/>
        </authorList>
    </citation>
    <scope>NUCLEOTIDE SEQUENCE</scope>
</reference>
<dbReference type="AlphaFoldDB" id="A0A8S3TLY4"/>
<keyword evidence="4" id="KW-1185">Reference proteome</keyword>
<dbReference type="InterPro" id="IPR002562">
    <property type="entry name" value="3'-5'_exonuclease_dom"/>
</dbReference>
<dbReference type="GO" id="GO:0003676">
    <property type="term" value="F:nucleic acid binding"/>
    <property type="evidence" value="ECO:0007669"/>
    <property type="project" value="InterPro"/>
</dbReference>
<dbReference type="SUPFAM" id="SSF53098">
    <property type="entry name" value="Ribonuclease H-like"/>
    <property type="match status" value="1"/>
</dbReference>
<dbReference type="Gene3D" id="3.30.420.10">
    <property type="entry name" value="Ribonuclease H-like superfamily/Ribonuclease H"/>
    <property type="match status" value="1"/>
</dbReference>
<proteinExistence type="predicted"/>
<feature type="region of interest" description="Disordered" evidence="1">
    <location>
        <begin position="18"/>
        <end position="72"/>
    </location>
</feature>
<dbReference type="EMBL" id="CAJPWZ010002262">
    <property type="protein sequence ID" value="CAG2234694.1"/>
    <property type="molecule type" value="Genomic_DNA"/>
</dbReference>
<comment type="caution">
    <text evidence="3">The sequence shown here is derived from an EMBL/GenBank/DDBJ whole genome shotgun (WGS) entry which is preliminary data.</text>
</comment>
<evidence type="ECO:0000313" key="3">
    <source>
        <dbReference type="EMBL" id="CAG2234694.1"/>
    </source>
</evidence>
<dbReference type="Pfam" id="PF01612">
    <property type="entry name" value="DNA_pol_A_exo1"/>
    <property type="match status" value="1"/>
</dbReference>
<accession>A0A8S3TLY4</accession>
<protein>
    <submittedName>
        <fullName evidence="3">EXD1</fullName>
    </submittedName>
</protein>
<evidence type="ECO:0000259" key="2">
    <source>
        <dbReference type="Pfam" id="PF01612"/>
    </source>
</evidence>
<gene>
    <name evidence="3" type="ORF">MEDL_47301</name>
</gene>
<sequence length="210" mass="24075">MQIRLAIITEDVLFGRESVGEETESGSIQVRNSEPDNDADQQQQSDDSTTNVYNRREQQMSRNNTKRDNTNDKTIAFDCEGVDLSRFGSVTMVNIGTRDIIYLIDVLKIGDSVFDDGLRSILENNAIEKLMFDCREDADALFHLHKVNLDGVLDVQLLELSNRIYRNGYTKLESLEKCIRNFLTDDTLLRLKNWDGKLCSRQQIYGKIDP</sequence>
<evidence type="ECO:0000313" key="4">
    <source>
        <dbReference type="Proteomes" id="UP000683360"/>
    </source>
</evidence>
<dbReference type="InterPro" id="IPR036397">
    <property type="entry name" value="RNaseH_sf"/>
</dbReference>
<name>A0A8S3TLY4_MYTED</name>
<feature type="compositionally biased region" description="Low complexity" evidence="1">
    <location>
        <begin position="40"/>
        <end position="51"/>
    </location>
</feature>
<dbReference type="GO" id="GO:0008408">
    <property type="term" value="F:3'-5' exonuclease activity"/>
    <property type="evidence" value="ECO:0007669"/>
    <property type="project" value="InterPro"/>
</dbReference>
<organism evidence="3 4">
    <name type="scientific">Mytilus edulis</name>
    <name type="common">Blue mussel</name>
    <dbReference type="NCBI Taxonomy" id="6550"/>
    <lineage>
        <taxon>Eukaryota</taxon>
        <taxon>Metazoa</taxon>
        <taxon>Spiralia</taxon>
        <taxon>Lophotrochozoa</taxon>
        <taxon>Mollusca</taxon>
        <taxon>Bivalvia</taxon>
        <taxon>Autobranchia</taxon>
        <taxon>Pteriomorphia</taxon>
        <taxon>Mytilida</taxon>
        <taxon>Mytiloidea</taxon>
        <taxon>Mytilidae</taxon>
        <taxon>Mytilinae</taxon>
        <taxon>Mytilus</taxon>
    </lineage>
</organism>